<dbReference type="PANTHER" id="PTHR33936:SF15">
    <property type="entry name" value="C2H2-TYPE DOMAIN-CONTAINING PROTEIN"/>
    <property type="match status" value="1"/>
</dbReference>
<feature type="compositionally biased region" description="Basic and acidic residues" evidence="1">
    <location>
        <begin position="48"/>
        <end position="57"/>
    </location>
</feature>
<organism evidence="3 4">
    <name type="scientific">Pristionchus pacificus</name>
    <name type="common">Parasitic nematode worm</name>
    <dbReference type="NCBI Taxonomy" id="54126"/>
    <lineage>
        <taxon>Eukaryota</taxon>
        <taxon>Metazoa</taxon>
        <taxon>Ecdysozoa</taxon>
        <taxon>Nematoda</taxon>
        <taxon>Chromadorea</taxon>
        <taxon>Rhabditida</taxon>
        <taxon>Rhabditina</taxon>
        <taxon>Diplogasteromorpha</taxon>
        <taxon>Diplogasteroidea</taxon>
        <taxon>Neodiplogasteridae</taxon>
        <taxon>Pristionchus</taxon>
    </lineage>
</organism>
<feature type="compositionally biased region" description="Basic and acidic residues" evidence="1">
    <location>
        <begin position="859"/>
        <end position="880"/>
    </location>
</feature>
<dbReference type="InterPro" id="IPR052797">
    <property type="entry name" value="RegFact_GeneExpr_CellDeath"/>
</dbReference>
<dbReference type="AlphaFoldDB" id="A0A8R1Z7E9"/>
<feature type="region of interest" description="Disordered" evidence="1">
    <location>
        <begin position="859"/>
        <end position="985"/>
    </location>
</feature>
<accession>A0A8R1Z7E9</accession>
<dbReference type="PANTHER" id="PTHR33936">
    <property type="entry name" value="PROTEIN CBG17840"/>
    <property type="match status" value="1"/>
</dbReference>
<gene>
    <name evidence="3" type="primary">WBGene00304557</name>
</gene>
<evidence type="ECO:0000256" key="1">
    <source>
        <dbReference type="SAM" id="MobiDB-lite"/>
    </source>
</evidence>
<sequence length="985" mass="113294">SRMQRASPRKRKQVFPQGSPPGSPKSEILQVDSSPDRRTMRRTLPARSWEEEQQMIKDAHDMLDDQQGDDTEEKIEVDHVEEVEEMEEEEEIEVDDPVEEEVIEEYVDDFNIPLFAEESHTIHVSGKAGGSRRYAREYGQHNHGNSYIPRIHDGGEPQFGGQRMRQKYRIGMPGGPIPRPPVHLRTAEGMTQQVMQPRARLLPVATIARSQIHHRFGQGYGGHGSSSHWREDQKRKMELLDIYESLPADKQNSFLNYLNQTGESFIPPNQRVKGRRSGDGPSSIHTMTRMRALPNELDPMREQHTVQVPAHMARGGAEILISPQPDGRTTLMSLIPVGEDERTRIDREKGGSSAAKKRREDDESREEVVEEEEEVDTSDMPLLEPDKEALEKKRVEGRRRDNGEWNGMEEDVDVENVEDGDRRMDEEDDDEEREGEDGIIPMLDREVRARRGLFYVPELDGYSQYERYNMCAPKMKGGLRLCESCNIYMRKSVFYHHQRTIREHGSCSAMTPKRFECGVPECDEKMPTIERLCVHMAEMHNMPTDVQETEFTNEDEFQAFLVELESKGGNFRMSRGNKCGKLGVVRYYRCNRVSNPNGPRGRPRKNPPPTTEEDMMEQVIVETERDGKKKHALVRTEKICTAFYRKSEGLDGRISVRYCDFHLHEDVKVKLPDSVKDRITEMLQKKLPMPVIVEVIKAESESYARLGSELERRIYSIGEKDVRNVYCTFLAKRRKEDRGGLSDEIGDLTENETKFLMAFERAEGKAIHEVAKGSKVTLERRRRRDLLRERVDIVQRFVRSDRFIEFTDAQLSKMENLFCTLTDLVDVKGENMNVVDDIMEEDIEEEEGERAMSGEIDIEKCGDDDEGMGRMEGGREREEGGEGGGEFTPNAVAKTETDTPNQPSTSTPAGGDSSVVRKRGRPRKTPLTADEERKIEERKERKEEKEKLFMDTVPKEEELEEDLNRTPIVTSRGRLTKPKKFGDEY</sequence>
<dbReference type="Proteomes" id="UP000005239">
    <property type="component" value="Unassembled WGS sequence"/>
</dbReference>
<evidence type="ECO:0000259" key="2">
    <source>
        <dbReference type="PROSITE" id="PS00028"/>
    </source>
</evidence>
<feature type="compositionally biased region" description="Acidic residues" evidence="1">
    <location>
        <begin position="426"/>
        <end position="435"/>
    </location>
</feature>
<feature type="compositionally biased region" description="Acidic residues" evidence="1">
    <location>
        <begin position="407"/>
        <end position="418"/>
    </location>
</feature>
<feature type="compositionally biased region" description="Basic and acidic residues" evidence="1">
    <location>
        <begin position="930"/>
        <end position="956"/>
    </location>
</feature>
<feature type="domain" description="C2H2-type" evidence="2">
    <location>
        <begin position="517"/>
        <end position="540"/>
    </location>
</feature>
<feature type="compositionally biased region" description="Basic and acidic residues" evidence="1">
    <location>
        <begin position="339"/>
        <end position="350"/>
    </location>
</feature>
<feature type="compositionally biased region" description="Polar residues" evidence="1">
    <location>
        <begin position="898"/>
        <end position="908"/>
    </location>
</feature>
<dbReference type="EnsemblMetazoa" id="PPA46778.1">
    <property type="protein sequence ID" value="PPA46778.1"/>
    <property type="gene ID" value="WBGene00304557"/>
</dbReference>
<dbReference type="InterPro" id="IPR013087">
    <property type="entry name" value="Znf_C2H2_type"/>
</dbReference>
<feature type="region of interest" description="Disordered" evidence="1">
    <location>
        <begin position="320"/>
        <end position="435"/>
    </location>
</feature>
<name>A0A8R1Z7E9_PRIPA</name>
<keyword evidence="4" id="KW-1185">Reference proteome</keyword>
<evidence type="ECO:0000313" key="3">
    <source>
        <dbReference type="EnsemblMetazoa" id="PPA46778.1"/>
    </source>
</evidence>
<reference evidence="4" key="1">
    <citation type="journal article" date="2008" name="Nat. Genet.">
        <title>The Pristionchus pacificus genome provides a unique perspective on nematode lifestyle and parasitism.</title>
        <authorList>
            <person name="Dieterich C."/>
            <person name="Clifton S.W."/>
            <person name="Schuster L.N."/>
            <person name="Chinwalla A."/>
            <person name="Delehaunty K."/>
            <person name="Dinkelacker I."/>
            <person name="Fulton L."/>
            <person name="Fulton R."/>
            <person name="Godfrey J."/>
            <person name="Minx P."/>
            <person name="Mitreva M."/>
            <person name="Roeseler W."/>
            <person name="Tian H."/>
            <person name="Witte H."/>
            <person name="Yang S.P."/>
            <person name="Wilson R.K."/>
            <person name="Sommer R.J."/>
        </authorList>
    </citation>
    <scope>NUCLEOTIDE SEQUENCE [LARGE SCALE GENOMIC DNA]</scope>
    <source>
        <strain evidence="4">PS312</strain>
    </source>
</reference>
<feature type="compositionally biased region" description="Acidic residues" evidence="1">
    <location>
        <begin position="363"/>
        <end position="377"/>
    </location>
</feature>
<evidence type="ECO:0000313" key="4">
    <source>
        <dbReference type="Proteomes" id="UP000005239"/>
    </source>
</evidence>
<reference evidence="3" key="2">
    <citation type="submission" date="2022-06" db="UniProtKB">
        <authorList>
            <consortium name="EnsemblMetazoa"/>
        </authorList>
    </citation>
    <scope>IDENTIFICATION</scope>
    <source>
        <strain evidence="3">PS312</strain>
    </source>
</reference>
<protein>
    <recommendedName>
        <fullName evidence="2">C2H2-type domain-containing protein</fullName>
    </recommendedName>
</protein>
<proteinExistence type="predicted"/>
<dbReference type="OrthoDB" id="5803649at2759"/>
<feature type="region of interest" description="Disordered" evidence="1">
    <location>
        <begin position="1"/>
        <end position="57"/>
    </location>
</feature>
<feature type="region of interest" description="Disordered" evidence="1">
    <location>
        <begin position="261"/>
        <end position="285"/>
    </location>
</feature>
<feature type="compositionally biased region" description="Basic and acidic residues" evidence="1">
    <location>
        <begin position="384"/>
        <end position="403"/>
    </location>
</feature>
<feature type="region of interest" description="Disordered" evidence="1">
    <location>
        <begin position="594"/>
        <end position="614"/>
    </location>
</feature>
<dbReference type="PROSITE" id="PS00028">
    <property type="entry name" value="ZINC_FINGER_C2H2_1"/>
    <property type="match status" value="1"/>
</dbReference>